<keyword evidence="1" id="KW-0175">Coiled coil</keyword>
<feature type="domain" description="Sulfotransferase" evidence="2">
    <location>
        <begin position="3"/>
        <end position="168"/>
    </location>
</feature>
<evidence type="ECO:0000313" key="4">
    <source>
        <dbReference type="Proteomes" id="UP000464178"/>
    </source>
</evidence>
<protein>
    <recommendedName>
        <fullName evidence="2">Sulfotransferase domain-containing protein</fullName>
    </recommendedName>
</protein>
<evidence type="ECO:0000259" key="2">
    <source>
        <dbReference type="Pfam" id="PF00685"/>
    </source>
</evidence>
<dbReference type="Proteomes" id="UP000464178">
    <property type="component" value="Chromosome"/>
</dbReference>
<dbReference type="Pfam" id="PF00685">
    <property type="entry name" value="Sulfotransfer_1"/>
    <property type="match status" value="1"/>
</dbReference>
<evidence type="ECO:0000256" key="1">
    <source>
        <dbReference type="SAM" id="Coils"/>
    </source>
</evidence>
<feature type="coiled-coil region" evidence="1">
    <location>
        <begin position="268"/>
        <end position="316"/>
    </location>
</feature>
<accession>A0A6P2CXS7</accession>
<name>A0A6P2CXS7_9BACT</name>
<reference evidence="3 4" key="1">
    <citation type="submission" date="2019-05" db="EMBL/GenBank/DDBJ databases">
        <authorList>
            <consortium name="Science for Life Laboratories"/>
        </authorList>
    </citation>
    <scope>NUCLEOTIDE SEQUENCE [LARGE SCALE GENOMIC DNA]</scope>
    <source>
        <strain evidence="3">Soil9</strain>
    </source>
</reference>
<keyword evidence="4" id="KW-1185">Reference proteome</keyword>
<keyword evidence="3" id="KW-0808">Transferase</keyword>
<dbReference type="Gene3D" id="3.40.50.300">
    <property type="entry name" value="P-loop containing nucleotide triphosphate hydrolases"/>
    <property type="match status" value="1"/>
</dbReference>
<dbReference type="KEGG" id="gms:SOIL9_37660"/>
<evidence type="ECO:0000313" key="3">
    <source>
        <dbReference type="EMBL" id="VTR93948.1"/>
    </source>
</evidence>
<dbReference type="GO" id="GO:0008146">
    <property type="term" value="F:sulfotransferase activity"/>
    <property type="evidence" value="ECO:0007669"/>
    <property type="project" value="InterPro"/>
</dbReference>
<gene>
    <name evidence="3" type="ORF">SOIL9_37660</name>
</gene>
<dbReference type="InterPro" id="IPR000863">
    <property type="entry name" value="Sulfotransferase_dom"/>
</dbReference>
<dbReference type="EMBL" id="LR593886">
    <property type="protein sequence ID" value="VTR93948.1"/>
    <property type="molecule type" value="Genomic_DNA"/>
</dbReference>
<proteinExistence type="predicted"/>
<dbReference type="SUPFAM" id="SSF52540">
    <property type="entry name" value="P-loop containing nucleoside triphosphate hydrolases"/>
    <property type="match status" value="1"/>
</dbReference>
<dbReference type="InterPro" id="IPR027417">
    <property type="entry name" value="P-loop_NTPase"/>
</dbReference>
<dbReference type="AlphaFoldDB" id="A0A6P2CXS7"/>
<sequence length="320" mass="36052">MLVWLASYPRSGNTLLRQVLKSCFDLNSCAGLEPSLAAERAGPDAFSAFYGAYFFAGDPEQFYLRARDGTDLVLVKTHQWPRDDEKAIYVVRDGRLALKSFAAYQDTYHPGSSTPHALLIGDHVYGDWTSHYRAWSQRRGETLVLRFEELVEADTTLLTRIAEFLGVTGPIRPWVNPQSELRARAPEFFGPGNRTWRPDEFWTPALLRAFHTLHGPLLVDLGYATPAEVASAAHPPGSAEESRVLRCADLTTRVRELQGVCDERLTEIEQLKRACDERLAEINFVTREAEARNELLTEAANECSRLRAVVTELESRIRGE</sequence>
<dbReference type="RefSeq" id="WP_162668593.1">
    <property type="nucleotide sequence ID" value="NZ_LR593886.1"/>
</dbReference>
<organism evidence="3 4">
    <name type="scientific">Gemmata massiliana</name>
    <dbReference type="NCBI Taxonomy" id="1210884"/>
    <lineage>
        <taxon>Bacteria</taxon>
        <taxon>Pseudomonadati</taxon>
        <taxon>Planctomycetota</taxon>
        <taxon>Planctomycetia</taxon>
        <taxon>Gemmatales</taxon>
        <taxon>Gemmataceae</taxon>
        <taxon>Gemmata</taxon>
    </lineage>
</organism>